<dbReference type="PANTHER" id="PTHR18895:SF74">
    <property type="entry name" value="MTRF1L RELEASE FACTOR GLUTAMINE METHYLTRANSFERASE"/>
    <property type="match status" value="1"/>
</dbReference>
<dbReference type="InterPro" id="IPR002052">
    <property type="entry name" value="DNA_methylase_N6_adenine_CS"/>
</dbReference>
<evidence type="ECO:0000313" key="7">
    <source>
        <dbReference type="EMBL" id="OGZ20505.1"/>
    </source>
</evidence>
<dbReference type="InterPro" id="IPR029063">
    <property type="entry name" value="SAM-dependent_MTases_sf"/>
</dbReference>
<dbReference type="SUPFAM" id="SSF53335">
    <property type="entry name" value="S-adenosyl-L-methionine-dependent methyltransferases"/>
    <property type="match status" value="1"/>
</dbReference>
<dbReference type="CDD" id="cd02440">
    <property type="entry name" value="AdoMet_MTases"/>
    <property type="match status" value="1"/>
</dbReference>
<dbReference type="InterPro" id="IPR004556">
    <property type="entry name" value="HemK-like"/>
</dbReference>
<evidence type="ECO:0000256" key="4">
    <source>
        <dbReference type="ARBA" id="ARBA00022691"/>
    </source>
</evidence>
<dbReference type="EMBL" id="MHLU01000013">
    <property type="protein sequence ID" value="OGZ20505.1"/>
    <property type="molecule type" value="Genomic_DNA"/>
</dbReference>
<organism evidence="7 8">
    <name type="scientific">Candidatus Lloydbacteria bacterium RIFOXYC12_FULL_46_25</name>
    <dbReference type="NCBI Taxonomy" id="1798670"/>
    <lineage>
        <taxon>Bacteria</taxon>
        <taxon>Candidatus Lloydiibacteriota</taxon>
    </lineage>
</organism>
<evidence type="ECO:0000256" key="1">
    <source>
        <dbReference type="ARBA" id="ARBA00012771"/>
    </source>
</evidence>
<evidence type="ECO:0000256" key="3">
    <source>
        <dbReference type="ARBA" id="ARBA00022679"/>
    </source>
</evidence>
<keyword evidence="4" id="KW-0949">S-adenosyl-L-methionine</keyword>
<dbReference type="Pfam" id="PF05175">
    <property type="entry name" value="MTS"/>
    <property type="match status" value="1"/>
</dbReference>
<sequence>MYTPPEQEVKWLLQEKYAGVESPEFFADVERLKKEEPLAYIIGWIDFLGCKIDVTLHPMIPRPETEFWLERAIGELKARKQPLKILDIFSGSGCIGVAVAKHVPVSTVDFSEFDPKLAEQIAINIKQNNIDESRTRIFTGDAFEKITETYDAIFANPPYIDPKAREEMDFSVVGYEPHLAFFSDEEGLKHVHEIIDHGATYLNPGGVYYIEHDAHQRPDIITMLEGTPWKYEFWNDQYEQIRFLILRKP</sequence>
<protein>
    <recommendedName>
        <fullName evidence="1">peptide chain release factor N(5)-glutamine methyltransferase</fullName>
        <ecNumber evidence="1">2.1.1.297</ecNumber>
    </recommendedName>
</protein>
<gene>
    <name evidence="7" type="ORF">A2494_04170</name>
</gene>
<evidence type="ECO:0000259" key="6">
    <source>
        <dbReference type="Pfam" id="PF05175"/>
    </source>
</evidence>
<reference evidence="7 8" key="1">
    <citation type="journal article" date="2016" name="Nat. Commun.">
        <title>Thousands of microbial genomes shed light on interconnected biogeochemical processes in an aquifer system.</title>
        <authorList>
            <person name="Anantharaman K."/>
            <person name="Brown C.T."/>
            <person name="Hug L.A."/>
            <person name="Sharon I."/>
            <person name="Castelle C.J."/>
            <person name="Probst A.J."/>
            <person name="Thomas B.C."/>
            <person name="Singh A."/>
            <person name="Wilkins M.J."/>
            <person name="Karaoz U."/>
            <person name="Brodie E.L."/>
            <person name="Williams K.H."/>
            <person name="Hubbard S.S."/>
            <person name="Banfield J.F."/>
        </authorList>
    </citation>
    <scope>NUCLEOTIDE SEQUENCE [LARGE SCALE GENOMIC DNA]</scope>
</reference>
<dbReference type="NCBIfam" id="TIGR00536">
    <property type="entry name" value="hemK_fam"/>
    <property type="match status" value="1"/>
</dbReference>
<proteinExistence type="predicted"/>
<dbReference type="Proteomes" id="UP000178106">
    <property type="component" value="Unassembled WGS sequence"/>
</dbReference>
<evidence type="ECO:0000256" key="2">
    <source>
        <dbReference type="ARBA" id="ARBA00022603"/>
    </source>
</evidence>
<accession>A0A1G2E429</accession>
<evidence type="ECO:0000256" key="5">
    <source>
        <dbReference type="ARBA" id="ARBA00048391"/>
    </source>
</evidence>
<dbReference type="EC" id="2.1.1.297" evidence="1"/>
<comment type="catalytic activity">
    <reaction evidence="5">
        <text>L-glutaminyl-[peptide chain release factor] + S-adenosyl-L-methionine = N(5)-methyl-L-glutaminyl-[peptide chain release factor] + S-adenosyl-L-homocysteine + H(+)</text>
        <dbReference type="Rhea" id="RHEA:42896"/>
        <dbReference type="Rhea" id="RHEA-COMP:10271"/>
        <dbReference type="Rhea" id="RHEA-COMP:10272"/>
        <dbReference type="ChEBI" id="CHEBI:15378"/>
        <dbReference type="ChEBI" id="CHEBI:30011"/>
        <dbReference type="ChEBI" id="CHEBI:57856"/>
        <dbReference type="ChEBI" id="CHEBI:59789"/>
        <dbReference type="ChEBI" id="CHEBI:61891"/>
        <dbReference type="EC" id="2.1.1.297"/>
    </reaction>
</comment>
<name>A0A1G2E429_9BACT</name>
<dbReference type="AlphaFoldDB" id="A0A1G2E429"/>
<dbReference type="GO" id="GO:0032259">
    <property type="term" value="P:methylation"/>
    <property type="evidence" value="ECO:0007669"/>
    <property type="project" value="UniProtKB-KW"/>
</dbReference>
<dbReference type="GO" id="GO:0003676">
    <property type="term" value="F:nucleic acid binding"/>
    <property type="evidence" value="ECO:0007669"/>
    <property type="project" value="InterPro"/>
</dbReference>
<keyword evidence="2" id="KW-0489">Methyltransferase</keyword>
<dbReference type="InterPro" id="IPR050320">
    <property type="entry name" value="N5-glutamine_MTase"/>
</dbReference>
<keyword evidence="3" id="KW-0808">Transferase</keyword>
<dbReference type="GO" id="GO:0102559">
    <property type="term" value="F:peptide chain release factor N(5)-glutamine methyltransferase activity"/>
    <property type="evidence" value="ECO:0007669"/>
    <property type="project" value="UniProtKB-EC"/>
</dbReference>
<dbReference type="InterPro" id="IPR007848">
    <property type="entry name" value="Small_mtfrase_dom"/>
</dbReference>
<feature type="domain" description="Methyltransferase small" evidence="6">
    <location>
        <begin position="82"/>
        <end position="164"/>
    </location>
</feature>
<dbReference type="PANTHER" id="PTHR18895">
    <property type="entry name" value="HEMK METHYLTRANSFERASE"/>
    <property type="match status" value="1"/>
</dbReference>
<dbReference type="PROSITE" id="PS00092">
    <property type="entry name" value="N6_MTASE"/>
    <property type="match status" value="1"/>
</dbReference>
<dbReference type="Gene3D" id="3.40.50.150">
    <property type="entry name" value="Vaccinia Virus protein VP39"/>
    <property type="match status" value="1"/>
</dbReference>
<comment type="caution">
    <text evidence="7">The sequence shown here is derived from an EMBL/GenBank/DDBJ whole genome shotgun (WGS) entry which is preliminary data.</text>
</comment>
<evidence type="ECO:0000313" key="8">
    <source>
        <dbReference type="Proteomes" id="UP000178106"/>
    </source>
</evidence>